<evidence type="ECO:0000256" key="1">
    <source>
        <dbReference type="SAM" id="Phobius"/>
    </source>
</evidence>
<dbReference type="InterPro" id="IPR025424">
    <property type="entry name" value="YrhK_domain"/>
</dbReference>
<dbReference type="STRING" id="420998.JDO7802_01910"/>
<dbReference type="RefSeq" id="WP_055084984.1">
    <property type="nucleotide sequence ID" value="NZ_CXSU01000012.1"/>
</dbReference>
<dbReference type="AlphaFoldDB" id="A0A0M6YK48"/>
<name>A0A0M6YK48_9RHOB</name>
<sequence>MTLFRHANRQRSEATKRAYARFELLRTGVDFLAAMLFLTGSILFFWPALETIAIWLFVAGSICFAIKPTLKLWREIHLARQGQVQTLADRERSAD</sequence>
<keyword evidence="1" id="KW-0472">Membrane</keyword>
<organism evidence="3 4">
    <name type="scientific">Jannaschia donghaensis</name>
    <dbReference type="NCBI Taxonomy" id="420998"/>
    <lineage>
        <taxon>Bacteria</taxon>
        <taxon>Pseudomonadati</taxon>
        <taxon>Pseudomonadota</taxon>
        <taxon>Alphaproteobacteria</taxon>
        <taxon>Rhodobacterales</taxon>
        <taxon>Roseobacteraceae</taxon>
        <taxon>Jannaschia</taxon>
    </lineage>
</organism>
<dbReference type="OrthoDB" id="5862062at2"/>
<evidence type="ECO:0000313" key="3">
    <source>
        <dbReference type="EMBL" id="CTQ49893.1"/>
    </source>
</evidence>
<keyword evidence="4" id="KW-1185">Reference proteome</keyword>
<gene>
    <name evidence="3" type="ORF">JDO7802_01910</name>
</gene>
<dbReference type="Proteomes" id="UP000049222">
    <property type="component" value="Unassembled WGS sequence"/>
</dbReference>
<proteinExistence type="predicted"/>
<feature type="transmembrane region" description="Helical" evidence="1">
    <location>
        <begin position="24"/>
        <end position="46"/>
    </location>
</feature>
<evidence type="ECO:0000259" key="2">
    <source>
        <dbReference type="Pfam" id="PF14145"/>
    </source>
</evidence>
<feature type="transmembrane region" description="Helical" evidence="1">
    <location>
        <begin position="52"/>
        <end position="70"/>
    </location>
</feature>
<keyword evidence="1" id="KW-0812">Transmembrane</keyword>
<keyword evidence="1" id="KW-1133">Transmembrane helix</keyword>
<evidence type="ECO:0000313" key="4">
    <source>
        <dbReference type="Proteomes" id="UP000049222"/>
    </source>
</evidence>
<dbReference type="Pfam" id="PF14145">
    <property type="entry name" value="YrhK"/>
    <property type="match status" value="1"/>
</dbReference>
<accession>A0A0M6YK48</accession>
<protein>
    <recommendedName>
        <fullName evidence="2">YrhK domain-containing protein</fullName>
    </recommendedName>
</protein>
<feature type="domain" description="YrhK" evidence="2">
    <location>
        <begin position="21"/>
        <end position="76"/>
    </location>
</feature>
<reference evidence="3 4" key="1">
    <citation type="submission" date="2015-07" db="EMBL/GenBank/DDBJ databases">
        <authorList>
            <person name="Noorani M."/>
        </authorList>
    </citation>
    <scope>NUCLEOTIDE SEQUENCE [LARGE SCALE GENOMIC DNA]</scope>
    <source>
        <strain evidence="3 4">CECT 7802</strain>
    </source>
</reference>
<dbReference type="EMBL" id="CXSU01000012">
    <property type="protein sequence ID" value="CTQ49893.1"/>
    <property type="molecule type" value="Genomic_DNA"/>
</dbReference>